<reference evidence="1" key="1">
    <citation type="submission" date="2020-10" db="EMBL/GenBank/DDBJ databases">
        <authorList>
            <person name="Gilroy R."/>
        </authorList>
    </citation>
    <scope>NUCLEOTIDE SEQUENCE</scope>
    <source>
        <strain evidence="1">ChiSjej3B21-11622</strain>
    </source>
</reference>
<name>A0A9D0ZTK9_9FIRM</name>
<accession>A0A9D0ZTK9</accession>
<gene>
    <name evidence="1" type="ORF">IAB26_01345</name>
</gene>
<evidence type="ECO:0000313" key="2">
    <source>
        <dbReference type="Proteomes" id="UP000886886"/>
    </source>
</evidence>
<protein>
    <submittedName>
        <fullName evidence="1">Uncharacterized protein</fullName>
    </submittedName>
</protein>
<proteinExistence type="predicted"/>
<dbReference type="Proteomes" id="UP000886886">
    <property type="component" value="Unassembled WGS sequence"/>
</dbReference>
<reference evidence="1" key="2">
    <citation type="journal article" date="2021" name="PeerJ">
        <title>Extensive microbial diversity within the chicken gut microbiome revealed by metagenomics and culture.</title>
        <authorList>
            <person name="Gilroy R."/>
            <person name="Ravi A."/>
            <person name="Getino M."/>
            <person name="Pursley I."/>
            <person name="Horton D.L."/>
            <person name="Alikhan N.F."/>
            <person name="Baker D."/>
            <person name="Gharbi K."/>
            <person name="Hall N."/>
            <person name="Watson M."/>
            <person name="Adriaenssens E.M."/>
            <person name="Foster-Nyarko E."/>
            <person name="Jarju S."/>
            <person name="Secka A."/>
            <person name="Antonio M."/>
            <person name="Oren A."/>
            <person name="Chaudhuri R.R."/>
            <person name="La Ragione R."/>
            <person name="Hildebrand F."/>
            <person name="Pallen M.J."/>
        </authorList>
    </citation>
    <scope>NUCLEOTIDE SEQUENCE</scope>
    <source>
        <strain evidence="1">ChiSjej3B21-11622</strain>
    </source>
</reference>
<sequence>MIRRKIRQCLAFWKPKQKREKDGPGAYRLFLLDLDETYGQEEADSYGVEPVLYLLRDPAGQAEQIAIRALHTFHDKENDVPIGDLFESGLKENRIPFEQIYTFQIPFGERSGKYLEDHISQVYL</sequence>
<evidence type="ECO:0000313" key="1">
    <source>
        <dbReference type="EMBL" id="HIQ95185.1"/>
    </source>
</evidence>
<organism evidence="1 2">
    <name type="scientific">Candidatus Limivivens merdigallinarum</name>
    <dbReference type="NCBI Taxonomy" id="2840859"/>
    <lineage>
        <taxon>Bacteria</taxon>
        <taxon>Bacillati</taxon>
        <taxon>Bacillota</taxon>
        <taxon>Clostridia</taxon>
        <taxon>Lachnospirales</taxon>
        <taxon>Lachnospiraceae</taxon>
        <taxon>Lachnospiraceae incertae sedis</taxon>
        <taxon>Candidatus Limivivens</taxon>
    </lineage>
</organism>
<dbReference type="EMBL" id="DVFT01000018">
    <property type="protein sequence ID" value="HIQ95185.1"/>
    <property type="molecule type" value="Genomic_DNA"/>
</dbReference>
<dbReference type="AlphaFoldDB" id="A0A9D0ZTK9"/>
<comment type="caution">
    <text evidence="1">The sequence shown here is derived from an EMBL/GenBank/DDBJ whole genome shotgun (WGS) entry which is preliminary data.</text>
</comment>